<evidence type="ECO:0000313" key="2">
    <source>
        <dbReference type="EMBL" id="GAA3803686.1"/>
    </source>
</evidence>
<evidence type="ECO:0008006" key="4">
    <source>
        <dbReference type="Google" id="ProtNLM"/>
    </source>
</evidence>
<keyword evidence="1" id="KW-0812">Transmembrane</keyword>
<protein>
    <recommendedName>
        <fullName evidence="4">DUF4129 domain-containing protein</fullName>
    </recommendedName>
</protein>
<proteinExistence type="predicted"/>
<keyword evidence="3" id="KW-1185">Reference proteome</keyword>
<gene>
    <name evidence="2" type="ORF">GCM10022242_03590</name>
</gene>
<feature type="transmembrane region" description="Helical" evidence="1">
    <location>
        <begin position="22"/>
        <end position="44"/>
    </location>
</feature>
<name>A0ABP7HVY0_9ACTN</name>
<evidence type="ECO:0000256" key="1">
    <source>
        <dbReference type="SAM" id="Phobius"/>
    </source>
</evidence>
<comment type="caution">
    <text evidence="2">The sequence shown here is derived from an EMBL/GenBank/DDBJ whole genome shotgun (WGS) entry which is preliminary data.</text>
</comment>
<accession>A0ABP7HVY0</accession>
<sequence>MLATADGDLPEEFHGPVGYSDLWLWLAVAGVALVALYYLAAWLLTRPRPTGPGRWSRTTDVPSARREHLERIDAIEADVRAGRIPARVGHQRLSEVVRSYVEAVSALPARTMALADFRAHAPAPLADAIELMYPPEFAPEPAVAQERFDLAVRDGRRLVTSWS</sequence>
<dbReference type="EMBL" id="BAABAH010000001">
    <property type="protein sequence ID" value="GAA3803686.1"/>
    <property type="molecule type" value="Genomic_DNA"/>
</dbReference>
<dbReference type="RefSeq" id="WP_344772065.1">
    <property type="nucleotide sequence ID" value="NZ_BAABAH010000001.1"/>
</dbReference>
<keyword evidence="1" id="KW-0472">Membrane</keyword>
<organism evidence="2 3">
    <name type="scientific">Nocardioides panacisoli</name>
    <dbReference type="NCBI Taxonomy" id="627624"/>
    <lineage>
        <taxon>Bacteria</taxon>
        <taxon>Bacillati</taxon>
        <taxon>Actinomycetota</taxon>
        <taxon>Actinomycetes</taxon>
        <taxon>Propionibacteriales</taxon>
        <taxon>Nocardioidaceae</taxon>
        <taxon>Nocardioides</taxon>
    </lineage>
</organism>
<reference evidence="3" key="1">
    <citation type="journal article" date="2019" name="Int. J. Syst. Evol. Microbiol.">
        <title>The Global Catalogue of Microorganisms (GCM) 10K type strain sequencing project: providing services to taxonomists for standard genome sequencing and annotation.</title>
        <authorList>
            <consortium name="The Broad Institute Genomics Platform"/>
            <consortium name="The Broad Institute Genome Sequencing Center for Infectious Disease"/>
            <person name="Wu L."/>
            <person name="Ma J."/>
        </authorList>
    </citation>
    <scope>NUCLEOTIDE SEQUENCE [LARGE SCALE GENOMIC DNA]</scope>
    <source>
        <strain evidence="3">JCM 16953</strain>
    </source>
</reference>
<evidence type="ECO:0000313" key="3">
    <source>
        <dbReference type="Proteomes" id="UP001501821"/>
    </source>
</evidence>
<dbReference type="Proteomes" id="UP001501821">
    <property type="component" value="Unassembled WGS sequence"/>
</dbReference>
<keyword evidence="1" id="KW-1133">Transmembrane helix</keyword>